<protein>
    <submittedName>
        <fullName evidence="1">Uncharacterized protein</fullName>
    </submittedName>
</protein>
<dbReference type="EMBL" id="BK032498">
    <property type="protein sequence ID" value="DAF43076.1"/>
    <property type="molecule type" value="Genomic_DNA"/>
</dbReference>
<organism evidence="1">
    <name type="scientific">Siphoviridae sp. ct0Go27</name>
    <dbReference type="NCBI Taxonomy" id="2827761"/>
    <lineage>
        <taxon>Viruses</taxon>
        <taxon>Duplodnaviria</taxon>
        <taxon>Heunggongvirae</taxon>
        <taxon>Uroviricota</taxon>
        <taxon>Caudoviricetes</taxon>
    </lineage>
</organism>
<accession>A0A8S5RWD2</accession>
<reference evidence="1" key="1">
    <citation type="journal article" date="2021" name="Proc. Natl. Acad. Sci. U.S.A.">
        <title>A Catalog of Tens of Thousands of Viruses from Human Metagenomes Reveals Hidden Associations with Chronic Diseases.</title>
        <authorList>
            <person name="Tisza M.J."/>
            <person name="Buck C.B."/>
        </authorList>
    </citation>
    <scope>NUCLEOTIDE SEQUENCE</scope>
    <source>
        <strain evidence="1">Ct0Go27</strain>
    </source>
</reference>
<sequence length="75" mass="8092">MGFWKEAIENLASRHLDYIKSGGEKGESATASLAVFEKSAKNGPGVLSTLRTEYSVIEALASAMKAEIEKVEEES</sequence>
<evidence type="ECO:0000313" key="1">
    <source>
        <dbReference type="EMBL" id="DAF43076.1"/>
    </source>
</evidence>
<name>A0A8S5RWD2_9CAUD</name>
<proteinExistence type="predicted"/>